<organism evidence="2">
    <name type="scientific">Candidatus Electrothrix aestuarii</name>
    <dbReference type="NCBI Taxonomy" id="3062594"/>
    <lineage>
        <taxon>Bacteria</taxon>
        <taxon>Pseudomonadati</taxon>
        <taxon>Thermodesulfobacteriota</taxon>
        <taxon>Desulfobulbia</taxon>
        <taxon>Desulfobulbales</taxon>
        <taxon>Desulfobulbaceae</taxon>
        <taxon>Candidatus Electrothrix</taxon>
    </lineage>
</organism>
<dbReference type="InterPro" id="IPR029060">
    <property type="entry name" value="PIN-like_dom_sf"/>
</dbReference>
<reference evidence="2" key="1">
    <citation type="journal article" date="2024" name="Syst. Appl. Microbiol.">
        <title>First single-strain enrichments of Electrothrix cable bacteria, description of E. aestuarii sp. nov. and E. rattekaaiensis sp. nov., and proposal of a cable bacteria taxonomy following the rules of the SeqCode.</title>
        <authorList>
            <person name="Plum-Jensen L.E."/>
            <person name="Schramm A."/>
            <person name="Marshall I.P.G."/>
        </authorList>
    </citation>
    <scope>NUCLEOTIDE SEQUENCE</scope>
    <source>
        <strain evidence="2">Rat1</strain>
    </source>
</reference>
<reference evidence="2" key="2">
    <citation type="submission" date="2024-06" db="EMBL/GenBank/DDBJ databases">
        <authorList>
            <person name="Plum-Jensen L.E."/>
            <person name="Schramm A."/>
            <person name="Marshall I.P.G."/>
        </authorList>
    </citation>
    <scope>NUCLEOTIDE SEQUENCE</scope>
    <source>
        <strain evidence="2">Rat1</strain>
    </source>
</reference>
<dbReference type="AlphaFoldDB" id="A0AAU8LQS7"/>
<gene>
    <name evidence="2" type="ORF">Q3M24_13160</name>
</gene>
<dbReference type="Pfam" id="PF01850">
    <property type="entry name" value="PIN"/>
    <property type="match status" value="1"/>
</dbReference>
<evidence type="ECO:0000259" key="1">
    <source>
        <dbReference type="Pfam" id="PF01850"/>
    </source>
</evidence>
<protein>
    <submittedName>
        <fullName evidence="2">Type II toxin-antitoxin system VapC family toxin</fullName>
    </submittedName>
</protein>
<feature type="domain" description="PIN" evidence="1">
    <location>
        <begin position="5"/>
        <end position="119"/>
    </location>
</feature>
<accession>A0AAU8LQS7</accession>
<dbReference type="InterPro" id="IPR002716">
    <property type="entry name" value="PIN_dom"/>
</dbReference>
<dbReference type="Gene3D" id="3.40.50.1010">
    <property type="entry name" value="5'-nuclease"/>
    <property type="match status" value="1"/>
</dbReference>
<name>A0AAU8LQS7_9BACT</name>
<dbReference type="SUPFAM" id="SSF88723">
    <property type="entry name" value="PIN domain-like"/>
    <property type="match status" value="1"/>
</dbReference>
<evidence type="ECO:0000313" key="2">
    <source>
        <dbReference type="EMBL" id="XCN71261.1"/>
    </source>
</evidence>
<dbReference type="CDD" id="cd18687">
    <property type="entry name" value="PIN_VapC-like"/>
    <property type="match status" value="1"/>
</dbReference>
<sequence length="164" mass="18068">MKQSVYIETSIPSYLTARPSRDIRASAWQQITGQWWDEVRPAYELFTSELTVVEAAAGNSEAAARRLEAIADLGRLPIDEEAKELAELLIAKGGIPAAAEADALHVAVAAVHHIDYLLTWNCRHIDNAANKPIIRKICTETGYICPEICTPMELMPEDKNNVPG</sequence>
<dbReference type="EMBL" id="CP159373">
    <property type="protein sequence ID" value="XCN71261.1"/>
    <property type="molecule type" value="Genomic_DNA"/>
</dbReference>
<dbReference type="KEGG" id="eaj:Q3M24_13160"/>
<proteinExistence type="predicted"/>